<reference evidence="2" key="2">
    <citation type="journal article" date="2021" name="Microbiome">
        <title>Successional dynamics and alternative stable states in a saline activated sludge microbial community over 9 years.</title>
        <authorList>
            <person name="Wang Y."/>
            <person name="Ye J."/>
            <person name="Ju F."/>
            <person name="Liu L."/>
            <person name="Boyd J.A."/>
            <person name="Deng Y."/>
            <person name="Parks D.H."/>
            <person name="Jiang X."/>
            <person name="Yin X."/>
            <person name="Woodcroft B.J."/>
            <person name="Tyson G.W."/>
            <person name="Hugenholtz P."/>
            <person name="Polz M.F."/>
            <person name="Zhang T."/>
        </authorList>
    </citation>
    <scope>NUCLEOTIDE SEQUENCE</scope>
    <source>
        <strain evidence="2">HKST-UBA02</strain>
    </source>
</reference>
<gene>
    <name evidence="2" type="ORF">KDA27_05190</name>
</gene>
<dbReference type="Pfam" id="PF08818">
    <property type="entry name" value="DUF1801"/>
    <property type="match status" value="1"/>
</dbReference>
<dbReference type="AlphaFoldDB" id="A0A956NBA4"/>
<protein>
    <submittedName>
        <fullName evidence="2">DUF1801 domain-containing protein</fullName>
    </submittedName>
</protein>
<comment type="caution">
    <text evidence="2">The sequence shown here is derived from an EMBL/GenBank/DDBJ whole genome shotgun (WGS) entry which is preliminary data.</text>
</comment>
<sequence>MAEIKTQRNKKSVSSFLNSVDHEGRREDAKKVAALMEEVTGEKPAMWGESIVGFGSYHYVYESGREGDWMLVGFSPRKANLVLYIMSGFSKYDELMEKLGKHKVGKSCLYLNRLSDVDEKVLRRLVKESVAHLKKQEKARAKKS</sequence>
<evidence type="ECO:0000313" key="3">
    <source>
        <dbReference type="Proteomes" id="UP000739538"/>
    </source>
</evidence>
<feature type="domain" description="YdhG-like" evidence="1">
    <location>
        <begin position="25"/>
        <end position="130"/>
    </location>
</feature>
<evidence type="ECO:0000313" key="2">
    <source>
        <dbReference type="EMBL" id="MCA9755176.1"/>
    </source>
</evidence>
<dbReference type="EMBL" id="JAGQHS010000017">
    <property type="protein sequence ID" value="MCA9755176.1"/>
    <property type="molecule type" value="Genomic_DNA"/>
</dbReference>
<proteinExistence type="predicted"/>
<dbReference type="SUPFAM" id="SSF159888">
    <property type="entry name" value="YdhG-like"/>
    <property type="match status" value="1"/>
</dbReference>
<organism evidence="2 3">
    <name type="scientific">Eiseniibacteriota bacterium</name>
    <dbReference type="NCBI Taxonomy" id="2212470"/>
    <lineage>
        <taxon>Bacteria</taxon>
        <taxon>Candidatus Eiseniibacteriota</taxon>
    </lineage>
</organism>
<dbReference type="InterPro" id="IPR014922">
    <property type="entry name" value="YdhG-like"/>
</dbReference>
<name>A0A956NBA4_UNCEI</name>
<dbReference type="Proteomes" id="UP000739538">
    <property type="component" value="Unassembled WGS sequence"/>
</dbReference>
<evidence type="ECO:0000259" key="1">
    <source>
        <dbReference type="Pfam" id="PF08818"/>
    </source>
</evidence>
<reference evidence="2" key="1">
    <citation type="submission" date="2020-04" db="EMBL/GenBank/DDBJ databases">
        <authorList>
            <person name="Zhang T."/>
        </authorList>
    </citation>
    <scope>NUCLEOTIDE SEQUENCE</scope>
    <source>
        <strain evidence="2">HKST-UBA02</strain>
    </source>
</reference>
<accession>A0A956NBA4</accession>